<keyword evidence="4" id="KW-1185">Reference proteome</keyword>
<organism evidence="3 4">
    <name type="scientific">Pollutimonas bauzanensis</name>
    <dbReference type="NCBI Taxonomy" id="658167"/>
    <lineage>
        <taxon>Bacteria</taxon>
        <taxon>Pseudomonadati</taxon>
        <taxon>Pseudomonadota</taxon>
        <taxon>Betaproteobacteria</taxon>
        <taxon>Burkholderiales</taxon>
        <taxon>Alcaligenaceae</taxon>
        <taxon>Pollutimonas</taxon>
    </lineage>
</organism>
<keyword evidence="1 2" id="KW-0732">Signal</keyword>
<evidence type="ECO:0000313" key="3">
    <source>
        <dbReference type="EMBL" id="SHH67466.1"/>
    </source>
</evidence>
<accession>A0A1M5UX46</accession>
<dbReference type="PANTHER" id="PTHR30006:SF25">
    <property type="entry name" value="PHOSPHOGLYCERATE TRANSPORT REGULATORY PROTEIN PGTC"/>
    <property type="match status" value="1"/>
</dbReference>
<dbReference type="PANTHER" id="PTHR30006">
    <property type="entry name" value="THIAMINE-BINDING PERIPLASMIC PROTEIN-RELATED"/>
    <property type="match status" value="1"/>
</dbReference>
<feature type="signal peptide" evidence="2">
    <location>
        <begin position="1"/>
        <end position="26"/>
    </location>
</feature>
<evidence type="ECO:0000313" key="4">
    <source>
        <dbReference type="Proteomes" id="UP000184226"/>
    </source>
</evidence>
<dbReference type="RefSeq" id="WP_073102825.1">
    <property type="nucleotide sequence ID" value="NZ_FQXE01000004.1"/>
</dbReference>
<proteinExistence type="predicted"/>
<dbReference type="GO" id="GO:0030288">
    <property type="term" value="C:outer membrane-bounded periplasmic space"/>
    <property type="evidence" value="ECO:0007669"/>
    <property type="project" value="TreeGrafter"/>
</dbReference>
<gene>
    <name evidence="3" type="ORF">SAMN04488135_104144</name>
</gene>
<dbReference type="OrthoDB" id="8673316at2"/>
<dbReference type="Proteomes" id="UP000184226">
    <property type="component" value="Unassembled WGS sequence"/>
</dbReference>
<feature type="chain" id="PRO_5013064837" evidence="2">
    <location>
        <begin position="27"/>
        <end position="368"/>
    </location>
</feature>
<reference evidence="3 4" key="1">
    <citation type="submission" date="2016-11" db="EMBL/GenBank/DDBJ databases">
        <authorList>
            <person name="Jaros S."/>
            <person name="Januszkiewicz K."/>
            <person name="Wedrychowicz H."/>
        </authorList>
    </citation>
    <scope>NUCLEOTIDE SEQUENCE [LARGE SCALE GENOMIC DNA]</scope>
    <source>
        <strain evidence="3 4">CGMCC 1.10190</strain>
    </source>
</reference>
<sequence>MKTTIARGILAIASSLTLVYATSAAAQTLPDYYPASYSKIIDDSKKESGLLVYSVMASFNWKPVLESFAKKYPWIKVETLDLNNELWDRYYTEKASGSRTADFIAAFGIPRWLQASERGELLAYDSPEKGHLPAWSNPIPGAYTLSADPALIVWNKHLIPKGEVPDTAEKIAKLADEQKNLAGKFVTYDAGAGAETAIWNWVWTQGHGDKIWDTYAKLGPVSKAERAGGVMLEKLTIGEYALAYLISGITVFPKLDGPAQRNTIGWSFFKDKQPIYPRLMAVTKGGRSPQSARLLLDHVLSYEGQVGFGRGGLTPVRDLKPEDITYWTYHTIVEKVGGEDHIQMMTYDPDQLPLLDAFIPRWRKAFNR</sequence>
<name>A0A1M5UX46_9BURK</name>
<dbReference type="STRING" id="658167.SAMN04488135_104144"/>
<dbReference type="SUPFAM" id="SSF53850">
    <property type="entry name" value="Periplasmic binding protein-like II"/>
    <property type="match status" value="1"/>
</dbReference>
<dbReference type="EMBL" id="FQXE01000004">
    <property type="protein sequence ID" value="SHH67466.1"/>
    <property type="molecule type" value="Genomic_DNA"/>
</dbReference>
<protein>
    <submittedName>
        <fullName evidence="3">Iron(III) transport system substrate-binding protein</fullName>
    </submittedName>
</protein>
<dbReference type="AlphaFoldDB" id="A0A1M5UX46"/>
<evidence type="ECO:0000256" key="1">
    <source>
        <dbReference type="ARBA" id="ARBA00022729"/>
    </source>
</evidence>
<dbReference type="Gene3D" id="3.40.190.10">
    <property type="entry name" value="Periplasmic binding protein-like II"/>
    <property type="match status" value="2"/>
</dbReference>
<evidence type="ECO:0000256" key="2">
    <source>
        <dbReference type="SAM" id="SignalP"/>
    </source>
</evidence>